<evidence type="ECO:0000313" key="2">
    <source>
        <dbReference type="Proteomes" id="UP000055136"/>
    </source>
</evidence>
<dbReference type="STRING" id="1748243.Tel_15470"/>
<keyword evidence="2" id="KW-1185">Reference proteome</keyword>
<accession>A0A0S2TGZ6</accession>
<dbReference type="Proteomes" id="UP000055136">
    <property type="component" value="Chromosome"/>
</dbReference>
<proteinExistence type="predicted"/>
<protein>
    <recommendedName>
        <fullName evidence="3">Outer membrane protein beta-barrel domain-containing protein</fullName>
    </recommendedName>
</protein>
<dbReference type="KEGG" id="tee:Tel_15470"/>
<name>A0A0S2TGZ6_9GAMM</name>
<organism evidence="1 2">
    <name type="scientific">Candidatus Tenderia electrophaga</name>
    <dbReference type="NCBI Taxonomy" id="1748243"/>
    <lineage>
        <taxon>Bacteria</taxon>
        <taxon>Pseudomonadati</taxon>
        <taxon>Pseudomonadota</taxon>
        <taxon>Gammaproteobacteria</taxon>
        <taxon>Candidatus Tenderiales</taxon>
        <taxon>Candidatus Tenderiaceae</taxon>
        <taxon>Candidatus Tenderia</taxon>
    </lineage>
</organism>
<reference evidence="1" key="1">
    <citation type="submission" date="2015-10" db="EMBL/GenBank/DDBJ databases">
        <title>Description of Candidatus Tenderia electrophaga gen. nov, sp. nov., an Uncultivated Electroautotroph from a Biocathode Enrichment.</title>
        <authorList>
            <person name="Eddie B.J."/>
            <person name="Malanoski A.P."/>
            <person name="Wang Z."/>
            <person name="Hall R.J."/>
            <person name="Oh S.D."/>
            <person name="Heiner C."/>
            <person name="Lin B."/>
            <person name="Strycharz-Glaven S.M."/>
        </authorList>
    </citation>
    <scope>NUCLEOTIDE SEQUENCE [LARGE SCALE GENOMIC DNA]</scope>
    <source>
        <strain evidence="1">NRL1</strain>
    </source>
</reference>
<sequence>MGVIIGEPTGVSIKNWVGDRHAIDAAAAWSFSENDSFQLHADYLIHDFSLLRPEGLSGRMPVYVGLGARVKLEENDNAGGRNVNNDLVGLRIPVGISYLFDEAAVDLFAELVPILDVAPDSDFDINAAIGARLYF</sequence>
<evidence type="ECO:0008006" key="3">
    <source>
        <dbReference type="Google" id="ProtNLM"/>
    </source>
</evidence>
<gene>
    <name evidence="1" type="ORF">Tel_15470</name>
</gene>
<dbReference type="AlphaFoldDB" id="A0A0S2TGZ6"/>
<dbReference type="EMBL" id="CP013099">
    <property type="protein sequence ID" value="ALP54432.1"/>
    <property type="molecule type" value="Genomic_DNA"/>
</dbReference>
<evidence type="ECO:0000313" key="1">
    <source>
        <dbReference type="EMBL" id="ALP54432.1"/>
    </source>
</evidence>